<comment type="cofactor">
    <cofactor evidence="1 9">
        <name>heme</name>
        <dbReference type="ChEBI" id="CHEBI:30413"/>
    </cofactor>
</comment>
<keyword evidence="7 10" id="KW-0503">Monooxygenase</keyword>
<dbReference type="GO" id="GO:0020037">
    <property type="term" value="F:heme binding"/>
    <property type="evidence" value="ECO:0007669"/>
    <property type="project" value="InterPro"/>
</dbReference>
<comment type="subcellular location">
    <subcellularLocation>
        <location evidence="2">Endoplasmic reticulum membrane</location>
    </subcellularLocation>
</comment>
<dbReference type="PANTHER" id="PTHR24291:SF189">
    <property type="entry name" value="CYTOCHROME P450 4C3-RELATED"/>
    <property type="match status" value="1"/>
</dbReference>
<evidence type="ECO:0000256" key="2">
    <source>
        <dbReference type="ARBA" id="ARBA00004586"/>
    </source>
</evidence>
<dbReference type="GO" id="GO:0005789">
    <property type="term" value="C:endoplasmic reticulum membrane"/>
    <property type="evidence" value="ECO:0007669"/>
    <property type="project" value="UniProtKB-SubCell"/>
</dbReference>
<dbReference type="Proteomes" id="UP000821837">
    <property type="component" value="Chromosome 5"/>
</dbReference>
<feature type="binding site" description="axial binding residue" evidence="9">
    <location>
        <position position="358"/>
    </location>
    <ligand>
        <name>heme</name>
        <dbReference type="ChEBI" id="CHEBI:30413"/>
    </ligand>
    <ligandPart>
        <name>Fe</name>
        <dbReference type="ChEBI" id="CHEBI:18248"/>
    </ligandPart>
</feature>
<dbReference type="GO" id="GO:0004497">
    <property type="term" value="F:monooxygenase activity"/>
    <property type="evidence" value="ECO:0007669"/>
    <property type="project" value="UniProtKB-KW"/>
</dbReference>
<dbReference type="EMBL" id="JABSTV010001251">
    <property type="protein sequence ID" value="KAH7951068.1"/>
    <property type="molecule type" value="Genomic_DNA"/>
</dbReference>
<dbReference type="VEuPathDB" id="VectorBase:RSAN_028515"/>
<comment type="caution">
    <text evidence="11">The sequence shown here is derived from an EMBL/GenBank/DDBJ whole genome shotgun (WGS) entry which is preliminary data.</text>
</comment>
<dbReference type="InterPro" id="IPR017972">
    <property type="entry name" value="Cyt_P450_CS"/>
</dbReference>
<dbReference type="Pfam" id="PF00067">
    <property type="entry name" value="p450"/>
    <property type="match status" value="2"/>
</dbReference>
<evidence type="ECO:0000313" key="12">
    <source>
        <dbReference type="Proteomes" id="UP000821837"/>
    </source>
</evidence>
<dbReference type="SUPFAM" id="SSF48264">
    <property type="entry name" value="Cytochrome P450"/>
    <property type="match status" value="2"/>
</dbReference>
<evidence type="ECO:0008006" key="13">
    <source>
        <dbReference type="Google" id="ProtNLM"/>
    </source>
</evidence>
<comment type="similarity">
    <text evidence="3 10">Belongs to the cytochrome P450 family.</text>
</comment>
<evidence type="ECO:0000256" key="5">
    <source>
        <dbReference type="ARBA" id="ARBA00022824"/>
    </source>
</evidence>
<evidence type="ECO:0000256" key="1">
    <source>
        <dbReference type="ARBA" id="ARBA00001971"/>
    </source>
</evidence>
<evidence type="ECO:0000256" key="10">
    <source>
        <dbReference type="RuleBase" id="RU000461"/>
    </source>
</evidence>
<dbReference type="InterPro" id="IPR002401">
    <property type="entry name" value="Cyt_P450_E_grp-I"/>
</dbReference>
<evidence type="ECO:0000256" key="6">
    <source>
        <dbReference type="ARBA" id="ARBA00023004"/>
    </source>
</evidence>
<dbReference type="InterPro" id="IPR036396">
    <property type="entry name" value="Cyt_P450_sf"/>
</dbReference>
<evidence type="ECO:0000313" key="11">
    <source>
        <dbReference type="EMBL" id="KAH7951068.1"/>
    </source>
</evidence>
<keyword evidence="12" id="KW-1185">Reference proteome</keyword>
<sequence length="415" mass="46620">MTAPLSTAVSWNFFAPSRFDAALLSSLPWVSVLLSCALLAMHCRRWFYTWNTLRPIPGPGTDWLPPLFLLSVYWQYRRHLSKSATSGITFCKGEHRETKLVRVPEVVVGPEESADKVIEKRKSAIMKKLVDESFNDEHDNELSFPAAVDAAIKKHISAPSSYTLDELEKDTTSVTFAAADSTSAAMSWTLYLLGLNPGKQAKLQKELDDAFGRDGQHEITTSDLKQLPYLECCIKASITKKRKGVNAAAETNCMIRLAFPNCILKGHQCESNVRQCFFKTYSKTSVCIVYSIISWNCCVDGYTVPAGTTCMINIHSLHRNKEQFADPESYVPERFLPENCKNMHPFSFIPFSSGVRVCLGQKFVMVEAKVLLAKLLSKFTVEATLPIEDVKPAYEVVLKARGGLRVWFRKRSDSF</sequence>
<reference evidence="11" key="1">
    <citation type="journal article" date="2020" name="Cell">
        <title>Large-Scale Comparative Analyses of Tick Genomes Elucidate Their Genetic Diversity and Vector Capacities.</title>
        <authorList>
            <consortium name="Tick Genome and Microbiome Consortium (TIGMIC)"/>
            <person name="Jia N."/>
            <person name="Wang J."/>
            <person name="Shi W."/>
            <person name="Du L."/>
            <person name="Sun Y."/>
            <person name="Zhan W."/>
            <person name="Jiang J.F."/>
            <person name="Wang Q."/>
            <person name="Zhang B."/>
            <person name="Ji P."/>
            <person name="Bell-Sakyi L."/>
            <person name="Cui X.M."/>
            <person name="Yuan T.T."/>
            <person name="Jiang B.G."/>
            <person name="Yang W.F."/>
            <person name="Lam T.T."/>
            <person name="Chang Q.C."/>
            <person name="Ding S.J."/>
            <person name="Wang X.J."/>
            <person name="Zhu J.G."/>
            <person name="Ruan X.D."/>
            <person name="Zhao L."/>
            <person name="Wei J.T."/>
            <person name="Ye R.Z."/>
            <person name="Que T.C."/>
            <person name="Du C.H."/>
            <person name="Zhou Y.H."/>
            <person name="Cheng J.X."/>
            <person name="Dai P.F."/>
            <person name="Guo W.B."/>
            <person name="Han X.H."/>
            <person name="Huang E.J."/>
            <person name="Li L.F."/>
            <person name="Wei W."/>
            <person name="Gao Y.C."/>
            <person name="Liu J.Z."/>
            <person name="Shao H.Z."/>
            <person name="Wang X."/>
            <person name="Wang C.C."/>
            <person name="Yang T.C."/>
            <person name="Huo Q.B."/>
            <person name="Li W."/>
            <person name="Chen H.Y."/>
            <person name="Chen S.E."/>
            <person name="Zhou L.G."/>
            <person name="Ni X.B."/>
            <person name="Tian J.H."/>
            <person name="Sheng Y."/>
            <person name="Liu T."/>
            <person name="Pan Y.S."/>
            <person name="Xia L.Y."/>
            <person name="Li J."/>
            <person name="Zhao F."/>
            <person name="Cao W.C."/>
        </authorList>
    </citation>
    <scope>NUCLEOTIDE SEQUENCE</scope>
    <source>
        <strain evidence="11">Rsan-2018</strain>
    </source>
</reference>
<keyword evidence="5" id="KW-0256">Endoplasmic reticulum</keyword>
<evidence type="ECO:0000256" key="4">
    <source>
        <dbReference type="ARBA" id="ARBA00022617"/>
    </source>
</evidence>
<dbReference type="InterPro" id="IPR001128">
    <property type="entry name" value="Cyt_P450"/>
</dbReference>
<name>A0A9D4SUA0_RHISA</name>
<proteinExistence type="inferred from homology"/>
<evidence type="ECO:0000256" key="7">
    <source>
        <dbReference type="ARBA" id="ARBA00023033"/>
    </source>
</evidence>
<dbReference type="PRINTS" id="PR00463">
    <property type="entry name" value="EP450I"/>
</dbReference>
<accession>A0A9D4SUA0</accession>
<keyword evidence="10" id="KW-0560">Oxidoreductase</keyword>
<keyword evidence="6 9" id="KW-0408">Iron</keyword>
<organism evidence="11 12">
    <name type="scientific">Rhipicephalus sanguineus</name>
    <name type="common">Brown dog tick</name>
    <name type="synonym">Ixodes sanguineus</name>
    <dbReference type="NCBI Taxonomy" id="34632"/>
    <lineage>
        <taxon>Eukaryota</taxon>
        <taxon>Metazoa</taxon>
        <taxon>Ecdysozoa</taxon>
        <taxon>Arthropoda</taxon>
        <taxon>Chelicerata</taxon>
        <taxon>Arachnida</taxon>
        <taxon>Acari</taxon>
        <taxon>Parasitiformes</taxon>
        <taxon>Ixodida</taxon>
        <taxon>Ixodoidea</taxon>
        <taxon>Ixodidae</taxon>
        <taxon>Rhipicephalinae</taxon>
        <taxon>Rhipicephalus</taxon>
        <taxon>Rhipicephalus</taxon>
    </lineage>
</organism>
<dbReference type="Gene3D" id="1.10.630.10">
    <property type="entry name" value="Cytochrome P450"/>
    <property type="match status" value="1"/>
</dbReference>
<gene>
    <name evidence="11" type="ORF">HPB52_004699</name>
</gene>
<dbReference type="InterPro" id="IPR050196">
    <property type="entry name" value="Cytochrome_P450_Monoox"/>
</dbReference>
<keyword evidence="8" id="KW-0472">Membrane</keyword>
<dbReference type="PANTHER" id="PTHR24291">
    <property type="entry name" value="CYTOCHROME P450 FAMILY 4"/>
    <property type="match status" value="1"/>
</dbReference>
<dbReference type="AlphaFoldDB" id="A0A9D4SUA0"/>
<keyword evidence="4 9" id="KW-0349">Heme</keyword>
<keyword evidence="9 10" id="KW-0479">Metal-binding</keyword>
<reference evidence="11" key="2">
    <citation type="submission" date="2021-09" db="EMBL/GenBank/DDBJ databases">
        <authorList>
            <person name="Jia N."/>
            <person name="Wang J."/>
            <person name="Shi W."/>
            <person name="Du L."/>
            <person name="Sun Y."/>
            <person name="Zhan W."/>
            <person name="Jiang J."/>
            <person name="Wang Q."/>
            <person name="Zhang B."/>
            <person name="Ji P."/>
            <person name="Sakyi L.B."/>
            <person name="Cui X."/>
            <person name="Yuan T."/>
            <person name="Jiang B."/>
            <person name="Yang W."/>
            <person name="Lam T.T.-Y."/>
            <person name="Chang Q."/>
            <person name="Ding S."/>
            <person name="Wang X."/>
            <person name="Zhu J."/>
            <person name="Ruan X."/>
            <person name="Zhao L."/>
            <person name="Wei J."/>
            <person name="Que T."/>
            <person name="Du C."/>
            <person name="Cheng J."/>
            <person name="Dai P."/>
            <person name="Han X."/>
            <person name="Huang E."/>
            <person name="Gao Y."/>
            <person name="Liu J."/>
            <person name="Shao H."/>
            <person name="Ye R."/>
            <person name="Li L."/>
            <person name="Wei W."/>
            <person name="Wang X."/>
            <person name="Wang C."/>
            <person name="Huo Q."/>
            <person name="Li W."/>
            <person name="Guo W."/>
            <person name="Chen H."/>
            <person name="Chen S."/>
            <person name="Zhou L."/>
            <person name="Zhou L."/>
            <person name="Ni X."/>
            <person name="Tian J."/>
            <person name="Zhou Y."/>
            <person name="Sheng Y."/>
            <person name="Liu T."/>
            <person name="Pan Y."/>
            <person name="Xia L."/>
            <person name="Li J."/>
            <person name="Zhao F."/>
            <person name="Cao W."/>
        </authorList>
    </citation>
    <scope>NUCLEOTIDE SEQUENCE</scope>
    <source>
        <strain evidence="11">Rsan-2018</strain>
        <tissue evidence="11">Larvae</tissue>
    </source>
</reference>
<dbReference type="PRINTS" id="PR00385">
    <property type="entry name" value="P450"/>
</dbReference>
<dbReference type="GO" id="GO:0016705">
    <property type="term" value="F:oxidoreductase activity, acting on paired donors, with incorporation or reduction of molecular oxygen"/>
    <property type="evidence" value="ECO:0007669"/>
    <property type="project" value="InterPro"/>
</dbReference>
<dbReference type="VEuPathDB" id="VectorBase:RSAN_028332"/>
<dbReference type="GO" id="GO:0005506">
    <property type="term" value="F:iron ion binding"/>
    <property type="evidence" value="ECO:0007669"/>
    <property type="project" value="InterPro"/>
</dbReference>
<evidence type="ECO:0000256" key="8">
    <source>
        <dbReference type="ARBA" id="ARBA00023136"/>
    </source>
</evidence>
<evidence type="ECO:0000256" key="9">
    <source>
        <dbReference type="PIRSR" id="PIRSR602401-1"/>
    </source>
</evidence>
<protein>
    <recommendedName>
        <fullName evidence="13">Cytochrome P450</fullName>
    </recommendedName>
</protein>
<dbReference type="VEuPathDB" id="VectorBase:RSAN_055862"/>
<evidence type="ECO:0000256" key="3">
    <source>
        <dbReference type="ARBA" id="ARBA00010617"/>
    </source>
</evidence>
<dbReference type="PROSITE" id="PS00086">
    <property type="entry name" value="CYTOCHROME_P450"/>
    <property type="match status" value="1"/>
</dbReference>